<dbReference type="Gene3D" id="1.10.10.10">
    <property type="entry name" value="Winged helix-like DNA-binding domain superfamily/Winged helix DNA-binding domain"/>
    <property type="match status" value="1"/>
</dbReference>
<dbReference type="SUPFAM" id="SSF53067">
    <property type="entry name" value="Actin-like ATPase domain"/>
    <property type="match status" value="1"/>
</dbReference>
<organism evidence="1 2">
    <name type="scientific">Devosia geojensis</name>
    <dbReference type="NCBI Taxonomy" id="443610"/>
    <lineage>
        <taxon>Bacteria</taxon>
        <taxon>Pseudomonadati</taxon>
        <taxon>Pseudomonadota</taxon>
        <taxon>Alphaproteobacteria</taxon>
        <taxon>Hyphomicrobiales</taxon>
        <taxon>Devosiaceae</taxon>
        <taxon>Devosia</taxon>
    </lineage>
</organism>
<dbReference type="Proteomes" id="UP000033632">
    <property type="component" value="Unassembled WGS sequence"/>
</dbReference>
<sequence>MAYSPGALIAPRFTRAGEGSVVSPNERTLLRLIWRNPGISRSEITAHVDLTQQSVYRIIDQLVERGIVALGAPKPGHGRGQPSPTLRLDGRYAYCCGISVNTDVIGICLMDIAGRILAETQVTLREYGMMEALDLVMKELKAHQASNALDPSSFFGIGFAISGYHVGGTRYNAPLPLHEWSLIELGPLLSDLFGKPVWVHNGANTGAIAESMFGIGRFIKHFAYLSFNYGFGGGLISDGELLVGGNGNAGEFSGIYDEEENPRRPALQYLIERLRGNGVEVPSITYMRQHFDPRWPGVEEWVDLVTPAYNRLINAISAVFDPQAIVFGGQVPVALAQMLIERTRIFGRPRYGVPHPPAKLIISDIGGDASALGASVFPFRAEFY</sequence>
<dbReference type="AlphaFoldDB" id="A0A0F5FUJ6"/>
<dbReference type="InterPro" id="IPR036390">
    <property type="entry name" value="WH_DNA-bd_sf"/>
</dbReference>
<evidence type="ECO:0000313" key="2">
    <source>
        <dbReference type="Proteomes" id="UP000033632"/>
    </source>
</evidence>
<dbReference type="Pfam" id="PF13412">
    <property type="entry name" value="HTH_24"/>
    <property type="match status" value="1"/>
</dbReference>
<dbReference type="STRING" id="443610.VE25_08270"/>
<dbReference type="GO" id="GO:0009384">
    <property type="term" value="F:N-acylmannosamine kinase activity"/>
    <property type="evidence" value="ECO:0007669"/>
    <property type="project" value="TreeGrafter"/>
</dbReference>
<dbReference type="InterPro" id="IPR043129">
    <property type="entry name" value="ATPase_NBD"/>
</dbReference>
<protein>
    <submittedName>
        <fullName evidence="1">ROK family transcriptional regulator</fullName>
    </submittedName>
</protein>
<dbReference type="RefSeq" id="WP_046108135.1">
    <property type="nucleotide sequence ID" value="NZ_JZEX01000087.1"/>
</dbReference>
<gene>
    <name evidence="1" type="ORF">VE25_08270</name>
</gene>
<dbReference type="SUPFAM" id="SSF46785">
    <property type="entry name" value="Winged helix' DNA-binding domain"/>
    <property type="match status" value="1"/>
</dbReference>
<evidence type="ECO:0000313" key="1">
    <source>
        <dbReference type="EMBL" id="KKB12245.1"/>
    </source>
</evidence>
<accession>A0A0F5FUJ6</accession>
<proteinExistence type="predicted"/>
<dbReference type="InterPro" id="IPR036388">
    <property type="entry name" value="WH-like_DNA-bd_sf"/>
</dbReference>
<dbReference type="PATRIC" id="fig|443610.3.peg.4229"/>
<comment type="caution">
    <text evidence="1">The sequence shown here is derived from an EMBL/GenBank/DDBJ whole genome shotgun (WGS) entry which is preliminary data.</text>
</comment>
<dbReference type="CDD" id="cd23763">
    <property type="entry name" value="ASKHA_ATPase_ROK"/>
    <property type="match status" value="1"/>
</dbReference>
<name>A0A0F5FUJ6_9HYPH</name>
<dbReference type="OrthoDB" id="8595273at2"/>
<dbReference type="Gene3D" id="3.30.420.40">
    <property type="match status" value="2"/>
</dbReference>
<dbReference type="EMBL" id="JZEX01000087">
    <property type="protein sequence ID" value="KKB12245.1"/>
    <property type="molecule type" value="Genomic_DNA"/>
</dbReference>
<dbReference type="Pfam" id="PF00480">
    <property type="entry name" value="ROK"/>
    <property type="match status" value="1"/>
</dbReference>
<dbReference type="PANTHER" id="PTHR18964">
    <property type="entry name" value="ROK (REPRESSOR, ORF, KINASE) FAMILY"/>
    <property type="match status" value="1"/>
</dbReference>
<dbReference type="GO" id="GO:0019262">
    <property type="term" value="P:N-acetylneuraminate catabolic process"/>
    <property type="evidence" value="ECO:0007669"/>
    <property type="project" value="TreeGrafter"/>
</dbReference>
<keyword evidence="2" id="KW-1185">Reference proteome</keyword>
<reference evidence="1 2" key="1">
    <citation type="submission" date="2015-03" db="EMBL/GenBank/DDBJ databases">
        <authorList>
            <person name="Hassan Y.I."/>
            <person name="Lepp D."/>
            <person name="Li X.-Z."/>
            <person name="Zhou T."/>
        </authorList>
    </citation>
    <scope>NUCLEOTIDE SEQUENCE [LARGE SCALE GENOMIC DNA]</scope>
    <source>
        <strain evidence="1 2">BD-c194</strain>
    </source>
</reference>
<dbReference type="InterPro" id="IPR000600">
    <property type="entry name" value="ROK"/>
</dbReference>
<dbReference type="PANTHER" id="PTHR18964:SF169">
    <property type="entry name" value="N-ACETYLMANNOSAMINE KINASE"/>
    <property type="match status" value="1"/>
</dbReference>